<feature type="compositionally biased region" description="Basic and acidic residues" evidence="1">
    <location>
        <begin position="28"/>
        <end position="38"/>
    </location>
</feature>
<feature type="region of interest" description="Disordered" evidence="1">
    <location>
        <begin position="22"/>
        <end position="66"/>
    </location>
</feature>
<comment type="caution">
    <text evidence="2">The sequence shown here is derived from an EMBL/GenBank/DDBJ whole genome shotgun (WGS) entry which is preliminary data.</text>
</comment>
<dbReference type="STRING" id="278938.A0A4Z1K262"/>
<evidence type="ECO:0000256" key="1">
    <source>
        <dbReference type="SAM" id="MobiDB-lite"/>
    </source>
</evidence>
<evidence type="ECO:0000313" key="3">
    <source>
        <dbReference type="Proteomes" id="UP000297229"/>
    </source>
</evidence>
<keyword evidence="3" id="KW-1185">Reference proteome</keyword>
<organism evidence="2 3">
    <name type="scientific">Botrytis elliptica</name>
    <dbReference type="NCBI Taxonomy" id="278938"/>
    <lineage>
        <taxon>Eukaryota</taxon>
        <taxon>Fungi</taxon>
        <taxon>Dikarya</taxon>
        <taxon>Ascomycota</taxon>
        <taxon>Pezizomycotina</taxon>
        <taxon>Leotiomycetes</taxon>
        <taxon>Helotiales</taxon>
        <taxon>Sclerotiniaceae</taxon>
        <taxon>Botrytis</taxon>
    </lineage>
</organism>
<reference evidence="2 3" key="1">
    <citation type="submission" date="2017-12" db="EMBL/GenBank/DDBJ databases">
        <title>Comparative genomics of Botrytis spp.</title>
        <authorList>
            <person name="Valero-Jimenez C.A."/>
            <person name="Tapia P."/>
            <person name="Veloso J."/>
            <person name="Silva-Moreno E."/>
            <person name="Staats M."/>
            <person name="Valdes J.H."/>
            <person name="Van Kan J.A.L."/>
        </authorList>
    </citation>
    <scope>NUCLEOTIDE SEQUENCE [LARGE SCALE GENOMIC DNA]</scope>
    <source>
        <strain evidence="2 3">Be9601</strain>
    </source>
</reference>
<proteinExistence type="predicted"/>
<name>A0A4Z1K262_9HELO</name>
<protein>
    <submittedName>
        <fullName evidence="2">Uncharacterized protein</fullName>
    </submittedName>
</protein>
<dbReference type="Proteomes" id="UP000297229">
    <property type="component" value="Unassembled WGS sequence"/>
</dbReference>
<accession>A0A4Z1K262</accession>
<dbReference type="EMBL" id="PQXM01000101">
    <property type="protein sequence ID" value="TGO77562.1"/>
    <property type="molecule type" value="Genomic_DNA"/>
</dbReference>
<sequence length="66" mass="7098">MSGTSFSDPQEGQALARIYRIGQTRSSRAQDDMAKADAEYSAEISNPDGADSAEKIQTVVEKSWGS</sequence>
<gene>
    <name evidence="2" type="ORF">BELL_0101g00070</name>
</gene>
<evidence type="ECO:0000313" key="2">
    <source>
        <dbReference type="EMBL" id="TGO77562.1"/>
    </source>
</evidence>
<dbReference type="AlphaFoldDB" id="A0A4Z1K262"/>